<dbReference type="SMART" id="SM00173">
    <property type="entry name" value="RAS"/>
    <property type="match status" value="1"/>
</dbReference>
<proteinExistence type="inferred from homology"/>
<dbReference type="SMART" id="SM00175">
    <property type="entry name" value="RAB"/>
    <property type="match status" value="1"/>
</dbReference>
<dbReference type="PROSITE" id="PS51419">
    <property type="entry name" value="RAB"/>
    <property type="match status" value="1"/>
</dbReference>
<dbReference type="SUPFAM" id="SSF52540">
    <property type="entry name" value="P-loop containing nucleoside triphosphate hydrolases"/>
    <property type="match status" value="1"/>
</dbReference>
<dbReference type="InterPro" id="IPR001806">
    <property type="entry name" value="Small_GTPase"/>
</dbReference>
<dbReference type="PANTHER" id="PTHR47978">
    <property type="match status" value="1"/>
</dbReference>
<dbReference type="EMBL" id="CACVKT020010330">
    <property type="protein sequence ID" value="CAC5426040.1"/>
    <property type="molecule type" value="Genomic_DNA"/>
</dbReference>
<dbReference type="Proteomes" id="UP000507470">
    <property type="component" value="Unassembled WGS sequence"/>
</dbReference>
<dbReference type="GO" id="GO:0005525">
    <property type="term" value="F:GTP binding"/>
    <property type="evidence" value="ECO:0007669"/>
    <property type="project" value="InterPro"/>
</dbReference>
<name>A0A6J8EZW6_MYTCO</name>
<dbReference type="SMART" id="SM00174">
    <property type="entry name" value="RHO"/>
    <property type="match status" value="1"/>
</dbReference>
<gene>
    <name evidence="3" type="ORF">MCOR_57791</name>
</gene>
<dbReference type="InterPro" id="IPR005225">
    <property type="entry name" value="Small_GTP-bd"/>
</dbReference>
<evidence type="ECO:0000313" key="3">
    <source>
        <dbReference type="EMBL" id="CAC5426040.1"/>
    </source>
</evidence>
<dbReference type="PRINTS" id="PR00449">
    <property type="entry name" value="RASTRNSFRMNG"/>
</dbReference>
<dbReference type="InterPro" id="IPR027417">
    <property type="entry name" value="P-loop_NTPase"/>
</dbReference>
<reference evidence="3 4" key="1">
    <citation type="submission" date="2020-06" db="EMBL/GenBank/DDBJ databases">
        <authorList>
            <person name="Li R."/>
            <person name="Bekaert M."/>
        </authorList>
    </citation>
    <scope>NUCLEOTIDE SEQUENCE [LARGE SCALE GENOMIC DNA]</scope>
    <source>
        <strain evidence="4">wild</strain>
    </source>
</reference>
<dbReference type="OrthoDB" id="25896at2759"/>
<accession>A0A6J8EZW6</accession>
<dbReference type="Gene3D" id="3.40.50.300">
    <property type="entry name" value="P-loop containing nucleotide triphosphate hydrolases"/>
    <property type="match status" value="1"/>
</dbReference>
<evidence type="ECO:0000256" key="1">
    <source>
        <dbReference type="ARBA" id="ARBA00006270"/>
    </source>
</evidence>
<dbReference type="PROSITE" id="PS51420">
    <property type="entry name" value="RHO"/>
    <property type="match status" value="1"/>
</dbReference>
<dbReference type="GO" id="GO:0003924">
    <property type="term" value="F:GTPase activity"/>
    <property type="evidence" value="ECO:0007669"/>
    <property type="project" value="InterPro"/>
</dbReference>
<evidence type="ECO:0000313" key="4">
    <source>
        <dbReference type="Proteomes" id="UP000507470"/>
    </source>
</evidence>
<dbReference type="NCBIfam" id="TIGR00231">
    <property type="entry name" value="small_GTP"/>
    <property type="match status" value="1"/>
</dbReference>
<keyword evidence="4" id="KW-1185">Reference proteome</keyword>
<evidence type="ECO:0000256" key="2">
    <source>
        <dbReference type="ARBA" id="ARBA00022741"/>
    </source>
</evidence>
<dbReference type="PROSITE" id="PS51421">
    <property type="entry name" value="RAS"/>
    <property type="match status" value="1"/>
</dbReference>
<dbReference type="AlphaFoldDB" id="A0A6J8EZW6"/>
<organism evidence="3 4">
    <name type="scientific">Mytilus coruscus</name>
    <name type="common">Sea mussel</name>
    <dbReference type="NCBI Taxonomy" id="42192"/>
    <lineage>
        <taxon>Eukaryota</taxon>
        <taxon>Metazoa</taxon>
        <taxon>Spiralia</taxon>
        <taxon>Lophotrochozoa</taxon>
        <taxon>Mollusca</taxon>
        <taxon>Bivalvia</taxon>
        <taxon>Autobranchia</taxon>
        <taxon>Pteriomorphia</taxon>
        <taxon>Mytilida</taxon>
        <taxon>Mytiloidea</taxon>
        <taxon>Mytilidae</taxon>
        <taxon>Mytilinae</taxon>
        <taxon>Mytilus</taxon>
    </lineage>
</organism>
<comment type="similarity">
    <text evidence="1">Belongs to the small GTPase superfamily. Rab family.</text>
</comment>
<dbReference type="Pfam" id="PF00071">
    <property type="entry name" value="Ras"/>
    <property type="match status" value="1"/>
</dbReference>
<dbReference type="FunFam" id="3.40.50.300:FF:001204">
    <property type="entry name" value="Small GTP-binding protein, putative"/>
    <property type="match status" value="1"/>
</dbReference>
<keyword evidence="2" id="KW-0547">Nucleotide-binding</keyword>
<protein>
    <submittedName>
        <fullName evidence="3">RAB24</fullName>
    </submittedName>
</protein>
<sequence>MNKRKEGELDLKIVLLGKAYAGKTCLVQRYVNQMFTDTPYQNTIGAAYASARVKVHGKTVILNIWDTAGSERYQSMSRIYYRGAKAAVLCFDLTDPESFDKARYWSGELERNEPNCLIYLCGTKKDMVDIEPGSRATPVSQVQSLARDLRSELYETSSTTGEKVNEVFMKIASDFVDNIKNMPLEKPSTDSFRISQPSDGQRKGWCSSC</sequence>